<dbReference type="Pfam" id="PF08279">
    <property type="entry name" value="HTH_11"/>
    <property type="match status" value="1"/>
</dbReference>
<evidence type="ECO:0000313" key="4">
    <source>
        <dbReference type="EMBL" id="MST89567.1"/>
    </source>
</evidence>
<keyword evidence="5" id="KW-1185">Reference proteome</keyword>
<feature type="binding site" evidence="1">
    <location>
        <position position="142"/>
    </location>
    <ligand>
        <name>Ni(2+)</name>
        <dbReference type="ChEBI" id="CHEBI:49786"/>
    </ligand>
</feature>
<evidence type="ECO:0000259" key="3">
    <source>
        <dbReference type="Pfam" id="PF08279"/>
    </source>
</evidence>
<name>A0A844FUF0_9FIRM</name>
<dbReference type="GO" id="GO:0046872">
    <property type="term" value="F:metal ion binding"/>
    <property type="evidence" value="ECO:0007669"/>
    <property type="project" value="UniProtKB-KW"/>
</dbReference>
<dbReference type="PANTHER" id="PTHR40068:SF1">
    <property type="entry name" value="TRANSCRIPTION REPRESSOR NIAR-RELATED"/>
    <property type="match status" value="1"/>
</dbReference>
<evidence type="ECO:0000259" key="2">
    <source>
        <dbReference type="Pfam" id="PF02829"/>
    </source>
</evidence>
<sequence length="169" mass="19189">MVMNMERKEQVLNDISEATKPISAKSLATKYGVSRQIIVGDVALLRAAGYNIMATPRGYILDDEGGLRKKIAVKHNRDAIEEELNIIVDQGGRIEDVIVEHPVYGEIKGNLHISSRYDVKKFMEKLNNSHAAPLSELTDGIHLHTIVYEDQDMIERIERELKRAGYLYR</sequence>
<keyword evidence="1" id="KW-0533">Nickel</keyword>
<accession>A0A844FUF0</accession>
<dbReference type="InterPro" id="IPR013196">
    <property type="entry name" value="HTH_11"/>
</dbReference>
<dbReference type="Gene3D" id="3.30.1340.20">
    <property type="entry name" value="3H domain"/>
    <property type="match status" value="1"/>
</dbReference>
<organism evidence="4 5">
    <name type="scientific">Sharpea porci</name>
    <dbReference type="NCBI Taxonomy" id="2652286"/>
    <lineage>
        <taxon>Bacteria</taxon>
        <taxon>Bacillati</taxon>
        <taxon>Bacillota</taxon>
        <taxon>Erysipelotrichia</taxon>
        <taxon>Erysipelotrichales</taxon>
        <taxon>Coprobacillaceae</taxon>
        <taxon>Sharpea</taxon>
    </lineage>
</organism>
<feature type="domain" description="Helix-turn-helix type 11" evidence="3">
    <location>
        <begin position="7"/>
        <end position="60"/>
    </location>
</feature>
<dbReference type="InterPro" id="IPR035922">
    <property type="entry name" value="3H_dom_sf"/>
</dbReference>
<evidence type="ECO:0000256" key="1">
    <source>
        <dbReference type="PIRSR" id="PIRSR037847-1"/>
    </source>
</evidence>
<feature type="binding site" evidence="1">
    <location>
        <position position="144"/>
    </location>
    <ligand>
        <name>Ni(2+)</name>
        <dbReference type="ChEBI" id="CHEBI:49786"/>
    </ligand>
</feature>
<dbReference type="Proteomes" id="UP000442619">
    <property type="component" value="Unassembled WGS sequence"/>
</dbReference>
<feature type="binding site" evidence="1">
    <location>
        <position position="75"/>
    </location>
    <ligand>
        <name>Ni(2+)</name>
        <dbReference type="ChEBI" id="CHEBI:49786"/>
    </ligand>
</feature>
<protein>
    <submittedName>
        <fullName evidence="4">Transcription repressor NadR</fullName>
    </submittedName>
</protein>
<dbReference type="AlphaFoldDB" id="A0A844FUF0"/>
<comment type="caution">
    <text evidence="4">The sequence shown here is derived from an EMBL/GenBank/DDBJ whole genome shotgun (WGS) entry which is preliminary data.</text>
</comment>
<gene>
    <name evidence="4" type="ORF">FYJ79_08295</name>
</gene>
<dbReference type="PANTHER" id="PTHR40068">
    <property type="entry name" value="TRANSCRIPTION REPRESSOR NIAR-RELATED"/>
    <property type="match status" value="1"/>
</dbReference>
<reference evidence="4 5" key="1">
    <citation type="submission" date="2019-08" db="EMBL/GenBank/DDBJ databases">
        <title>In-depth cultivation of the pig gut microbiome towards novel bacterial diversity and tailored functional studies.</title>
        <authorList>
            <person name="Wylensek D."/>
            <person name="Hitch T.C.A."/>
            <person name="Clavel T."/>
        </authorList>
    </citation>
    <scope>NUCLEOTIDE SEQUENCE [LARGE SCALE GENOMIC DNA]</scope>
    <source>
        <strain evidence="4 5">CA-Schmier-601-WT-3</strain>
    </source>
</reference>
<dbReference type="RefSeq" id="WP_154516762.1">
    <property type="nucleotide sequence ID" value="NZ_VUNM01000019.1"/>
</dbReference>
<proteinExistence type="predicted"/>
<dbReference type="Pfam" id="PF02829">
    <property type="entry name" value="3H"/>
    <property type="match status" value="1"/>
</dbReference>
<dbReference type="InterPro" id="IPR004173">
    <property type="entry name" value="3H_domain"/>
</dbReference>
<dbReference type="Gene3D" id="1.10.10.10">
    <property type="entry name" value="Winged helix-like DNA-binding domain superfamily/Winged helix DNA-binding domain"/>
    <property type="match status" value="1"/>
</dbReference>
<dbReference type="PIRSF" id="PIRSF037847">
    <property type="entry name" value="NiaR"/>
    <property type="match status" value="1"/>
</dbReference>
<feature type="binding site" evidence="1">
    <location>
        <position position="83"/>
    </location>
    <ligand>
        <name>Ni(2+)</name>
        <dbReference type="ChEBI" id="CHEBI:49786"/>
    </ligand>
</feature>
<evidence type="ECO:0000313" key="5">
    <source>
        <dbReference type="Proteomes" id="UP000442619"/>
    </source>
</evidence>
<keyword evidence="1" id="KW-0479">Metal-binding</keyword>
<dbReference type="InterPro" id="IPR036388">
    <property type="entry name" value="WH-like_DNA-bd_sf"/>
</dbReference>
<dbReference type="EMBL" id="VUNM01000019">
    <property type="protein sequence ID" value="MST89567.1"/>
    <property type="molecule type" value="Genomic_DNA"/>
</dbReference>
<dbReference type="InterPro" id="IPR036390">
    <property type="entry name" value="WH_DNA-bd_sf"/>
</dbReference>
<feature type="domain" description="3H" evidence="2">
    <location>
        <begin position="71"/>
        <end position="167"/>
    </location>
</feature>
<dbReference type="SUPFAM" id="SSF75500">
    <property type="entry name" value="Putative transcriptional regulator TM1602, C-terminal domain"/>
    <property type="match status" value="1"/>
</dbReference>
<dbReference type="InterPro" id="IPR026043">
    <property type="entry name" value="NadR"/>
</dbReference>
<dbReference type="SUPFAM" id="SSF46785">
    <property type="entry name" value="Winged helix' DNA-binding domain"/>
    <property type="match status" value="1"/>
</dbReference>